<sequence length="179" mass="20436">MMKLLDITEKYGKSTHKYPFEPYEVANNFRGRPLYKYEICIGCAACGIACPPNAITIKLNNDKTKLIWEFNCARCIFCGRCDEVCPTGAIRLSDEFELAVKFDKSALIQRGELEVECCEKCGKVFSTKRLVEYSFLRLSKANLTPKRLEDAKMYLHICPECKKNMTVDNFTKTNGAEVK</sequence>
<dbReference type="GO" id="GO:0016829">
    <property type="term" value="F:lyase activity"/>
    <property type="evidence" value="ECO:0007669"/>
    <property type="project" value="UniProtKB-KW"/>
</dbReference>
<dbReference type="Proteomes" id="UP000254920">
    <property type="component" value="Unassembled WGS sequence"/>
</dbReference>
<dbReference type="InterPro" id="IPR017900">
    <property type="entry name" value="4Fe4S_Fe_S_CS"/>
</dbReference>
<dbReference type="Pfam" id="PF12838">
    <property type="entry name" value="Fer4_7"/>
    <property type="match status" value="1"/>
</dbReference>
<evidence type="ECO:0000259" key="6">
    <source>
        <dbReference type="PROSITE" id="PS51379"/>
    </source>
</evidence>
<dbReference type="GeneID" id="93091313"/>
<evidence type="ECO:0000313" key="7">
    <source>
        <dbReference type="EMBL" id="SUX10678.1"/>
    </source>
</evidence>
<dbReference type="InterPro" id="IPR017896">
    <property type="entry name" value="4Fe4S_Fe-S-bd"/>
</dbReference>
<keyword evidence="1" id="KW-0004">4Fe-4S</keyword>
<evidence type="ECO:0000256" key="4">
    <source>
        <dbReference type="ARBA" id="ARBA00023004"/>
    </source>
</evidence>
<dbReference type="OrthoDB" id="9803192at2"/>
<keyword evidence="5" id="KW-0411">Iron-sulfur</keyword>
<evidence type="ECO:0000256" key="2">
    <source>
        <dbReference type="ARBA" id="ARBA00022723"/>
    </source>
</evidence>
<organism evidence="7 8">
    <name type="scientific">Campylobacter sputorum subsp. sputorum</name>
    <dbReference type="NCBI Taxonomy" id="32024"/>
    <lineage>
        <taxon>Bacteria</taxon>
        <taxon>Pseudomonadati</taxon>
        <taxon>Campylobacterota</taxon>
        <taxon>Epsilonproteobacteria</taxon>
        <taxon>Campylobacterales</taxon>
        <taxon>Campylobacteraceae</taxon>
        <taxon>Campylobacter</taxon>
    </lineage>
</organism>
<evidence type="ECO:0000256" key="3">
    <source>
        <dbReference type="ARBA" id="ARBA00022737"/>
    </source>
</evidence>
<dbReference type="NCBIfam" id="NF009053">
    <property type="entry name" value="PRK12387.1"/>
    <property type="match status" value="1"/>
</dbReference>
<proteinExistence type="predicted"/>
<dbReference type="STRING" id="32024.GCA_000788295_01864"/>
<dbReference type="GO" id="GO:0003954">
    <property type="term" value="F:NADH dehydrogenase activity"/>
    <property type="evidence" value="ECO:0007669"/>
    <property type="project" value="TreeGrafter"/>
</dbReference>
<keyword evidence="4" id="KW-0408">Iron</keyword>
<dbReference type="InterPro" id="IPR010226">
    <property type="entry name" value="NADH_quinone_OxRdtase_chainI"/>
</dbReference>
<gene>
    <name evidence="7" type="primary">nqo9</name>
    <name evidence="7" type="ORF">NCTC12475_00885</name>
</gene>
<dbReference type="GO" id="GO:0051539">
    <property type="term" value="F:4 iron, 4 sulfur cluster binding"/>
    <property type="evidence" value="ECO:0007669"/>
    <property type="project" value="UniProtKB-KW"/>
</dbReference>
<feature type="domain" description="4Fe-4S ferredoxin-type" evidence="6">
    <location>
        <begin position="31"/>
        <end position="60"/>
    </location>
</feature>
<name>A0A381DJ21_9BACT</name>
<dbReference type="AlphaFoldDB" id="A0A381DJ21"/>
<keyword evidence="7" id="KW-0456">Lyase</keyword>
<dbReference type="Gene3D" id="3.30.70.3270">
    <property type="match status" value="1"/>
</dbReference>
<dbReference type="EMBL" id="UFVD01000001">
    <property type="protein sequence ID" value="SUX10678.1"/>
    <property type="molecule type" value="Genomic_DNA"/>
</dbReference>
<keyword evidence="7" id="KW-0560">Oxidoreductase</keyword>
<accession>A0A381DJ21</accession>
<dbReference type="SUPFAM" id="SSF54862">
    <property type="entry name" value="4Fe-4S ferredoxins"/>
    <property type="match status" value="1"/>
</dbReference>
<protein>
    <submittedName>
        <fullName evidence="7">Formate hydrogenlyase complex iron-sulfur subunit</fullName>
        <ecNumber evidence="7">1.6.5.11</ecNumber>
    </submittedName>
</protein>
<dbReference type="GO" id="GO:0009060">
    <property type="term" value="P:aerobic respiration"/>
    <property type="evidence" value="ECO:0007669"/>
    <property type="project" value="TreeGrafter"/>
</dbReference>
<evidence type="ECO:0000256" key="5">
    <source>
        <dbReference type="ARBA" id="ARBA00023014"/>
    </source>
</evidence>
<evidence type="ECO:0000313" key="8">
    <source>
        <dbReference type="Proteomes" id="UP000254920"/>
    </source>
</evidence>
<dbReference type="PANTHER" id="PTHR10849:SF35">
    <property type="entry name" value="FORMATE HYDROGENLYASE SUBUNIT 6-RELATED"/>
    <property type="match status" value="1"/>
</dbReference>
<keyword evidence="2" id="KW-0479">Metal-binding</keyword>
<dbReference type="EC" id="1.6.5.11" evidence="7"/>
<keyword evidence="3" id="KW-0677">Repeat</keyword>
<feature type="domain" description="4Fe-4S ferredoxin-type" evidence="6">
    <location>
        <begin position="66"/>
        <end position="95"/>
    </location>
</feature>
<dbReference type="PROSITE" id="PS00198">
    <property type="entry name" value="4FE4S_FER_1"/>
    <property type="match status" value="1"/>
</dbReference>
<evidence type="ECO:0000256" key="1">
    <source>
        <dbReference type="ARBA" id="ARBA00022485"/>
    </source>
</evidence>
<dbReference type="GO" id="GO:0046872">
    <property type="term" value="F:metal ion binding"/>
    <property type="evidence" value="ECO:0007669"/>
    <property type="project" value="UniProtKB-KW"/>
</dbReference>
<dbReference type="RefSeq" id="WP_089183062.1">
    <property type="nucleotide sequence ID" value="NZ_CP043427.1"/>
</dbReference>
<dbReference type="PANTHER" id="PTHR10849">
    <property type="entry name" value="NADH DEHYDROGENASE UBIQUINONE IRON-SULFUR PROTEIN 8, MITOCHONDRIAL"/>
    <property type="match status" value="1"/>
</dbReference>
<reference evidence="7 8" key="1">
    <citation type="submission" date="2018-06" db="EMBL/GenBank/DDBJ databases">
        <authorList>
            <consortium name="Pathogen Informatics"/>
            <person name="Doyle S."/>
        </authorList>
    </citation>
    <scope>NUCLEOTIDE SEQUENCE [LARGE SCALE GENOMIC DNA]</scope>
    <source>
        <strain evidence="7 8">NCTC12475</strain>
    </source>
</reference>
<dbReference type="PROSITE" id="PS51379">
    <property type="entry name" value="4FE4S_FER_2"/>
    <property type="match status" value="2"/>
</dbReference>
<keyword evidence="8" id="KW-1185">Reference proteome</keyword>
<dbReference type="GO" id="GO:0016020">
    <property type="term" value="C:membrane"/>
    <property type="evidence" value="ECO:0007669"/>
    <property type="project" value="InterPro"/>
</dbReference>